<reference evidence="15 16" key="1">
    <citation type="journal article" date="2014" name="Int. J. Syst. Evol. Microbiol.">
        <title>Complete genome sequence of Corynebacterium casei LMG S-19264T (=DSM 44701T), isolated from a smear-ripened cheese.</title>
        <authorList>
            <consortium name="US DOE Joint Genome Institute (JGI-PGF)"/>
            <person name="Walter F."/>
            <person name="Albersmeier A."/>
            <person name="Kalinowski J."/>
            <person name="Ruckert C."/>
        </authorList>
    </citation>
    <scope>NUCLEOTIDE SEQUENCE [LARGE SCALE GENOMIC DNA]</scope>
    <source>
        <strain evidence="15 16">KCTC 23968</strain>
    </source>
</reference>
<organism evidence="15 16">
    <name type="scientific">Litorimonas cladophorae</name>
    <dbReference type="NCBI Taxonomy" id="1220491"/>
    <lineage>
        <taxon>Bacteria</taxon>
        <taxon>Pseudomonadati</taxon>
        <taxon>Pseudomonadota</taxon>
        <taxon>Alphaproteobacteria</taxon>
        <taxon>Maricaulales</taxon>
        <taxon>Robiginitomaculaceae</taxon>
    </lineage>
</organism>
<comment type="catalytic activity">
    <reaction evidence="13 14">
        <text>heme b + (2E,6E)-farnesyl diphosphate + H2O = Fe(II)-heme o + diphosphate</text>
        <dbReference type="Rhea" id="RHEA:28070"/>
        <dbReference type="ChEBI" id="CHEBI:15377"/>
        <dbReference type="ChEBI" id="CHEBI:33019"/>
        <dbReference type="ChEBI" id="CHEBI:60344"/>
        <dbReference type="ChEBI" id="CHEBI:60530"/>
        <dbReference type="ChEBI" id="CHEBI:175763"/>
        <dbReference type="EC" id="2.5.1.141"/>
    </reaction>
</comment>
<dbReference type="PANTHER" id="PTHR43448">
    <property type="entry name" value="PROTOHEME IX FARNESYLTRANSFERASE, MITOCHONDRIAL"/>
    <property type="match status" value="1"/>
</dbReference>
<dbReference type="CDD" id="cd13957">
    <property type="entry name" value="PT_UbiA_Cox10"/>
    <property type="match status" value="1"/>
</dbReference>
<evidence type="ECO:0000256" key="2">
    <source>
        <dbReference type="ARBA" id="ARBA00004919"/>
    </source>
</evidence>
<comment type="pathway">
    <text evidence="2 14">Porphyrin-containing compound metabolism; heme O biosynthesis; heme O from protoheme: step 1/1.</text>
</comment>
<evidence type="ECO:0000256" key="8">
    <source>
        <dbReference type="ARBA" id="ARBA00023133"/>
    </source>
</evidence>
<dbReference type="NCBIfam" id="TIGR01473">
    <property type="entry name" value="cyoE_ctaB"/>
    <property type="match status" value="1"/>
</dbReference>
<evidence type="ECO:0000256" key="4">
    <source>
        <dbReference type="ARBA" id="ARBA00022475"/>
    </source>
</evidence>
<dbReference type="RefSeq" id="WP_189583086.1">
    <property type="nucleotide sequence ID" value="NZ_BMYV01000001.1"/>
</dbReference>
<evidence type="ECO:0000256" key="7">
    <source>
        <dbReference type="ARBA" id="ARBA00022989"/>
    </source>
</evidence>
<comment type="subcellular location">
    <subcellularLocation>
        <location evidence="1 14">Cell membrane</location>
        <topology evidence="1 14">Multi-pass membrane protein</topology>
    </subcellularLocation>
</comment>
<evidence type="ECO:0000256" key="5">
    <source>
        <dbReference type="ARBA" id="ARBA00022679"/>
    </source>
</evidence>
<feature type="transmembrane region" description="Helical" evidence="14">
    <location>
        <begin position="36"/>
        <end position="55"/>
    </location>
</feature>
<keyword evidence="16" id="KW-1185">Reference proteome</keyword>
<dbReference type="EMBL" id="BMYV01000001">
    <property type="protein sequence ID" value="GGX64530.1"/>
    <property type="molecule type" value="Genomic_DNA"/>
</dbReference>
<dbReference type="EC" id="2.5.1.141" evidence="3 14"/>
<dbReference type="PANTHER" id="PTHR43448:SF7">
    <property type="entry name" value="4-HYDROXYBENZOATE SOLANESYLTRANSFERASE"/>
    <property type="match status" value="1"/>
</dbReference>
<keyword evidence="6 14" id="KW-0812">Transmembrane</keyword>
<evidence type="ECO:0000313" key="15">
    <source>
        <dbReference type="EMBL" id="GGX64530.1"/>
    </source>
</evidence>
<feature type="transmembrane region" description="Helical" evidence="14">
    <location>
        <begin position="128"/>
        <end position="148"/>
    </location>
</feature>
<feature type="transmembrane region" description="Helical" evidence="14">
    <location>
        <begin position="61"/>
        <end position="81"/>
    </location>
</feature>
<evidence type="ECO:0000256" key="12">
    <source>
        <dbReference type="ARBA" id="ARBA00042475"/>
    </source>
</evidence>
<feature type="transmembrane region" description="Helical" evidence="14">
    <location>
        <begin position="253"/>
        <end position="273"/>
    </location>
</feature>
<keyword evidence="9 14" id="KW-0472">Membrane</keyword>
<protein>
    <recommendedName>
        <fullName evidence="11 14">Protoheme IX farnesyltransferase</fullName>
        <ecNumber evidence="3 14">2.5.1.141</ecNumber>
    </recommendedName>
    <alternativeName>
        <fullName evidence="12 14">Heme B farnesyltransferase</fullName>
    </alternativeName>
    <alternativeName>
        <fullName evidence="10 14">Heme O synthase</fullName>
    </alternativeName>
</protein>
<evidence type="ECO:0000256" key="11">
    <source>
        <dbReference type="ARBA" id="ARBA00040810"/>
    </source>
</evidence>
<dbReference type="GO" id="GO:0008495">
    <property type="term" value="F:protoheme IX farnesyltransferase activity"/>
    <property type="evidence" value="ECO:0007669"/>
    <property type="project" value="UniProtKB-UniRule"/>
</dbReference>
<dbReference type="Gene3D" id="1.10.357.140">
    <property type="entry name" value="UbiA prenyltransferase"/>
    <property type="match status" value="1"/>
</dbReference>
<dbReference type="HAMAP" id="MF_00154">
    <property type="entry name" value="CyoE_CtaB"/>
    <property type="match status" value="1"/>
</dbReference>
<keyword evidence="7 14" id="KW-1133">Transmembrane helix</keyword>
<feature type="transmembrane region" description="Helical" evidence="14">
    <location>
        <begin position="102"/>
        <end position="122"/>
    </location>
</feature>
<evidence type="ECO:0000256" key="14">
    <source>
        <dbReference type="HAMAP-Rule" id="MF_00154"/>
    </source>
</evidence>
<feature type="transmembrane region" description="Helical" evidence="14">
    <location>
        <begin position="301"/>
        <end position="322"/>
    </location>
</feature>
<dbReference type="InterPro" id="IPR030470">
    <property type="entry name" value="UbiA_prenylTrfase_CS"/>
</dbReference>
<dbReference type="InterPro" id="IPR044878">
    <property type="entry name" value="UbiA_sf"/>
</dbReference>
<evidence type="ECO:0000256" key="6">
    <source>
        <dbReference type="ARBA" id="ARBA00022692"/>
    </source>
</evidence>
<dbReference type="GO" id="GO:0048034">
    <property type="term" value="P:heme O biosynthetic process"/>
    <property type="evidence" value="ECO:0007669"/>
    <property type="project" value="UniProtKB-UniRule"/>
</dbReference>
<evidence type="ECO:0000256" key="9">
    <source>
        <dbReference type="ARBA" id="ARBA00023136"/>
    </source>
</evidence>
<keyword evidence="4 14" id="KW-1003">Cell membrane</keyword>
<keyword evidence="5 14" id="KW-0808">Transferase</keyword>
<dbReference type="Proteomes" id="UP000600865">
    <property type="component" value="Unassembled WGS sequence"/>
</dbReference>
<keyword evidence="8 14" id="KW-0350">Heme biosynthesis</keyword>
<comment type="function">
    <text evidence="14">Converts heme B (protoheme IX) to heme O by substitution of the vinyl group on carbon 2 of heme B porphyrin ring with a hydroxyethyl farnesyl side group.</text>
</comment>
<dbReference type="NCBIfam" id="NF003349">
    <property type="entry name" value="PRK04375.1-2"/>
    <property type="match status" value="1"/>
</dbReference>
<comment type="caution">
    <text evidence="15">The sequence shown here is derived from an EMBL/GenBank/DDBJ whole genome shotgun (WGS) entry which is preliminary data.</text>
</comment>
<evidence type="ECO:0000256" key="3">
    <source>
        <dbReference type="ARBA" id="ARBA00012292"/>
    </source>
</evidence>
<dbReference type="GO" id="GO:0005886">
    <property type="term" value="C:plasma membrane"/>
    <property type="evidence" value="ECO:0007669"/>
    <property type="project" value="UniProtKB-SubCell"/>
</dbReference>
<feature type="transmembrane region" description="Helical" evidence="14">
    <location>
        <begin position="230"/>
        <end position="247"/>
    </location>
</feature>
<gene>
    <name evidence="14 15" type="primary">ctaB</name>
    <name evidence="15" type="ORF">GCM10011309_13410</name>
</gene>
<comment type="similarity">
    <text evidence="14">Belongs to the UbiA prenyltransferase family. Protoheme IX farnesyltransferase subfamily.</text>
</comment>
<evidence type="ECO:0000313" key="16">
    <source>
        <dbReference type="Proteomes" id="UP000600865"/>
    </source>
</evidence>
<dbReference type="AlphaFoldDB" id="A0A918KI98"/>
<accession>A0A918KI98</accession>
<dbReference type="PROSITE" id="PS00943">
    <property type="entry name" value="UBIA"/>
    <property type="match status" value="1"/>
</dbReference>
<evidence type="ECO:0000256" key="1">
    <source>
        <dbReference type="ARBA" id="ARBA00004651"/>
    </source>
</evidence>
<comment type="miscellaneous">
    <text evidence="14">Carbon 2 of the heme B porphyrin ring is defined according to the Fischer nomenclature.</text>
</comment>
<sequence>MSIDTHIVADEPVALAASGLSLAGPRDFFQLMKPRVMSLVIFTAIIGLLVAPGSLPLYNSIMAIFCIAVGAGASGALNMWYDADIDAQMTRTKKRPLPRGIMAPRTALTFGFLLSVVSVWMLGLATNYVAAGLLAFTIFFYVVIYTMWLKRRTPQNIVIGGAPGALPPMIGYAAVTGTVTLDSTILFLIIFIWTPPHFWALALYKLSDYGRVGIPMMPNVAGPKSTRNQMFAYSLALAAVCAAPVFTGLGGPVYAFGALLLNLGFVALTFKVWRSRAGEKDEVQPESLYEVQKGDRDARNLFAFSILYLFAMFALIGVDHLLRGSL</sequence>
<proteinExistence type="inferred from homology"/>
<name>A0A918KI98_9PROT</name>
<evidence type="ECO:0000256" key="13">
    <source>
        <dbReference type="ARBA" id="ARBA00047690"/>
    </source>
</evidence>
<dbReference type="InterPro" id="IPR000537">
    <property type="entry name" value="UbiA_prenyltransferase"/>
</dbReference>
<dbReference type="Pfam" id="PF01040">
    <property type="entry name" value="UbiA"/>
    <property type="match status" value="1"/>
</dbReference>
<dbReference type="InterPro" id="IPR006369">
    <property type="entry name" value="Protohaem_IX_farnesylTrfase"/>
</dbReference>
<evidence type="ECO:0000256" key="10">
    <source>
        <dbReference type="ARBA" id="ARBA00030253"/>
    </source>
</evidence>